<evidence type="ECO:0000256" key="3">
    <source>
        <dbReference type="ARBA" id="ARBA00019135"/>
    </source>
</evidence>
<sequence length="244" mass="26060">MLTAAGGTMQLRKAALKFFLLSIAELGISATGLTVHQPAVVNAEAGTNATLECSYSGLLNSSVGQFKWYKNSTAHAEVSNNSAEYHGRISRTDGQTFMQDRKADITIHHAHINDSGLYLCEVEILGSGKALGNGTQLLVESAVVDKNGTSKPGLWPIVPIAVGVTLVTCLVFTVSILLCIAGMKTGGSKGQTQEAPPLQLETEMEDLISHVQYVSLGQLEGHKKICGTRDESQDVLYADIHVDY</sequence>
<organism evidence="18 19">
    <name type="scientific">Pleurodeles waltl</name>
    <name type="common">Iberian ribbed newt</name>
    <dbReference type="NCBI Taxonomy" id="8319"/>
    <lineage>
        <taxon>Eukaryota</taxon>
        <taxon>Metazoa</taxon>
        <taxon>Chordata</taxon>
        <taxon>Craniata</taxon>
        <taxon>Vertebrata</taxon>
        <taxon>Euteleostomi</taxon>
        <taxon>Amphibia</taxon>
        <taxon>Batrachia</taxon>
        <taxon>Caudata</taxon>
        <taxon>Salamandroidea</taxon>
        <taxon>Salamandridae</taxon>
        <taxon>Pleurodelinae</taxon>
        <taxon>Pleurodeles</taxon>
    </lineage>
</organism>
<dbReference type="EMBL" id="JANPWB010000010">
    <property type="protein sequence ID" value="KAJ1134399.1"/>
    <property type="molecule type" value="Genomic_DNA"/>
</dbReference>
<evidence type="ECO:0000313" key="19">
    <source>
        <dbReference type="Proteomes" id="UP001066276"/>
    </source>
</evidence>
<evidence type="ECO:0000256" key="9">
    <source>
        <dbReference type="ARBA" id="ARBA00023136"/>
    </source>
</evidence>
<proteinExistence type="inferred from homology"/>
<evidence type="ECO:0000256" key="12">
    <source>
        <dbReference type="ARBA" id="ARBA00023180"/>
    </source>
</evidence>
<keyword evidence="7" id="KW-0391">Immunity</keyword>
<accession>A0AAV7Q2C8</accession>
<keyword evidence="13" id="KW-0393">Immunoglobulin domain</keyword>
<keyword evidence="8 15" id="KW-1133">Transmembrane helix</keyword>
<keyword evidence="9 15" id="KW-0472">Membrane</keyword>
<dbReference type="InterPro" id="IPR007110">
    <property type="entry name" value="Ig-like_dom"/>
</dbReference>
<comment type="caution">
    <text evidence="18">The sequence shown here is derived from an EMBL/GenBank/DDBJ whole genome shotgun (WGS) entry which is preliminary data.</text>
</comment>
<evidence type="ECO:0000259" key="17">
    <source>
        <dbReference type="PROSITE" id="PS50835"/>
    </source>
</evidence>
<dbReference type="PROSITE" id="PS50835">
    <property type="entry name" value="IG_LIKE"/>
    <property type="match status" value="1"/>
</dbReference>
<keyword evidence="12" id="KW-0325">Glycoprotein</keyword>
<evidence type="ECO:0000256" key="16">
    <source>
        <dbReference type="SAM" id="SignalP"/>
    </source>
</evidence>
<dbReference type="GO" id="GO:0045954">
    <property type="term" value="P:positive regulation of natural killer cell mediated cytotoxicity"/>
    <property type="evidence" value="ECO:0007669"/>
    <property type="project" value="InterPro"/>
</dbReference>
<keyword evidence="11" id="KW-0675">Receptor</keyword>
<evidence type="ECO:0000256" key="1">
    <source>
        <dbReference type="ARBA" id="ARBA00004251"/>
    </source>
</evidence>
<evidence type="ECO:0000256" key="4">
    <source>
        <dbReference type="ARBA" id="ARBA00022475"/>
    </source>
</evidence>
<evidence type="ECO:0000256" key="10">
    <source>
        <dbReference type="ARBA" id="ARBA00023157"/>
    </source>
</evidence>
<evidence type="ECO:0000256" key="15">
    <source>
        <dbReference type="SAM" id="Phobius"/>
    </source>
</evidence>
<keyword evidence="4" id="KW-1003">Cell membrane</keyword>
<dbReference type="GO" id="GO:0030101">
    <property type="term" value="P:natural killer cell activation"/>
    <property type="evidence" value="ECO:0007669"/>
    <property type="project" value="TreeGrafter"/>
</dbReference>
<feature type="chain" id="PRO_5043440185" description="Natural cytotoxicity triggering receptor 3" evidence="16">
    <location>
        <begin position="31"/>
        <end position="244"/>
    </location>
</feature>
<dbReference type="SMART" id="SM00409">
    <property type="entry name" value="IG"/>
    <property type="match status" value="1"/>
</dbReference>
<evidence type="ECO:0000256" key="14">
    <source>
        <dbReference type="ARBA" id="ARBA00032296"/>
    </source>
</evidence>
<reference evidence="18" key="1">
    <citation type="journal article" date="2022" name="bioRxiv">
        <title>Sequencing and chromosome-scale assembly of the giantPleurodeles waltlgenome.</title>
        <authorList>
            <person name="Brown T."/>
            <person name="Elewa A."/>
            <person name="Iarovenko S."/>
            <person name="Subramanian E."/>
            <person name="Araus A.J."/>
            <person name="Petzold A."/>
            <person name="Susuki M."/>
            <person name="Suzuki K.-i.T."/>
            <person name="Hayashi T."/>
            <person name="Toyoda A."/>
            <person name="Oliveira C."/>
            <person name="Osipova E."/>
            <person name="Leigh N.D."/>
            <person name="Simon A."/>
            <person name="Yun M.H."/>
        </authorList>
    </citation>
    <scope>NUCLEOTIDE SEQUENCE</scope>
    <source>
        <strain evidence="18">20211129_DDA</strain>
        <tissue evidence="18">Liver</tissue>
    </source>
</reference>
<evidence type="ECO:0000256" key="6">
    <source>
        <dbReference type="ARBA" id="ARBA00022729"/>
    </source>
</evidence>
<feature type="transmembrane region" description="Helical" evidence="15">
    <location>
        <begin position="154"/>
        <end position="181"/>
    </location>
</feature>
<dbReference type="AlphaFoldDB" id="A0AAV7Q2C8"/>
<feature type="signal peptide" evidence="16">
    <location>
        <begin position="1"/>
        <end position="30"/>
    </location>
</feature>
<evidence type="ECO:0000256" key="13">
    <source>
        <dbReference type="ARBA" id="ARBA00023319"/>
    </source>
</evidence>
<dbReference type="SUPFAM" id="SSF48726">
    <property type="entry name" value="Immunoglobulin"/>
    <property type="match status" value="1"/>
</dbReference>
<evidence type="ECO:0000256" key="2">
    <source>
        <dbReference type="ARBA" id="ARBA00006531"/>
    </source>
</evidence>
<dbReference type="InterPro" id="IPR013106">
    <property type="entry name" value="Ig_V-set"/>
</dbReference>
<keyword evidence="6 16" id="KW-0732">Signal</keyword>
<protein>
    <recommendedName>
        <fullName evidence="3">Natural cytotoxicity triggering receptor 3</fullName>
    </recommendedName>
    <alternativeName>
        <fullName evidence="14">Natural killer cell p30-related protein</fullName>
    </alternativeName>
</protein>
<dbReference type="Gene3D" id="2.60.40.10">
    <property type="entry name" value="Immunoglobulins"/>
    <property type="match status" value="1"/>
</dbReference>
<feature type="domain" description="Ig-like" evidence="17">
    <location>
        <begin position="46"/>
        <end position="123"/>
    </location>
</feature>
<dbReference type="InterPro" id="IPR043226">
    <property type="entry name" value="NCR3"/>
</dbReference>
<dbReference type="Proteomes" id="UP001066276">
    <property type="component" value="Chromosome 6"/>
</dbReference>
<comment type="subcellular location">
    <subcellularLocation>
        <location evidence="1">Cell membrane</location>
        <topology evidence="1">Single-pass type I membrane protein</topology>
    </subcellularLocation>
</comment>
<dbReference type="PANTHER" id="PTHR47904">
    <property type="entry name" value="NATURAL CYTOTOXICITY TRIGGERING RECEPTOR 3"/>
    <property type="match status" value="1"/>
</dbReference>
<dbReference type="PANTHER" id="PTHR47904:SF1">
    <property type="entry name" value="NATURAL CYTOTOXICITY TRIGGERING RECEPTOR 3"/>
    <property type="match status" value="1"/>
</dbReference>
<evidence type="ECO:0000256" key="7">
    <source>
        <dbReference type="ARBA" id="ARBA00022859"/>
    </source>
</evidence>
<evidence type="ECO:0000256" key="11">
    <source>
        <dbReference type="ARBA" id="ARBA00023170"/>
    </source>
</evidence>
<dbReference type="Pfam" id="PF07686">
    <property type="entry name" value="V-set"/>
    <property type="match status" value="1"/>
</dbReference>
<keyword evidence="10" id="KW-1015">Disulfide bond</keyword>
<evidence type="ECO:0000313" key="18">
    <source>
        <dbReference type="EMBL" id="KAJ1134399.1"/>
    </source>
</evidence>
<evidence type="ECO:0000256" key="8">
    <source>
        <dbReference type="ARBA" id="ARBA00022989"/>
    </source>
</evidence>
<comment type="similarity">
    <text evidence="2">Belongs to the natural cytotoxicity receptor (NCR) family.</text>
</comment>
<dbReference type="InterPro" id="IPR003599">
    <property type="entry name" value="Ig_sub"/>
</dbReference>
<dbReference type="GO" id="GO:0005886">
    <property type="term" value="C:plasma membrane"/>
    <property type="evidence" value="ECO:0007669"/>
    <property type="project" value="UniProtKB-SubCell"/>
</dbReference>
<name>A0AAV7Q2C8_PLEWA</name>
<dbReference type="InterPro" id="IPR013783">
    <property type="entry name" value="Ig-like_fold"/>
</dbReference>
<keyword evidence="5 15" id="KW-0812">Transmembrane</keyword>
<evidence type="ECO:0000256" key="5">
    <source>
        <dbReference type="ARBA" id="ARBA00022692"/>
    </source>
</evidence>
<dbReference type="GO" id="GO:0002429">
    <property type="term" value="P:immune response-activating cell surface receptor signaling pathway"/>
    <property type="evidence" value="ECO:0007669"/>
    <property type="project" value="InterPro"/>
</dbReference>
<gene>
    <name evidence="18" type="ORF">NDU88_000851</name>
</gene>
<keyword evidence="19" id="KW-1185">Reference proteome</keyword>
<dbReference type="InterPro" id="IPR036179">
    <property type="entry name" value="Ig-like_dom_sf"/>
</dbReference>